<organism evidence="10 11">
    <name type="scientific">Vallitalea guaymasensis</name>
    <dbReference type="NCBI Taxonomy" id="1185412"/>
    <lineage>
        <taxon>Bacteria</taxon>
        <taxon>Bacillati</taxon>
        <taxon>Bacillota</taxon>
        <taxon>Clostridia</taxon>
        <taxon>Lachnospirales</taxon>
        <taxon>Vallitaleaceae</taxon>
        <taxon>Vallitalea</taxon>
    </lineage>
</organism>
<keyword evidence="6 7" id="KW-0472">Membrane</keyword>
<feature type="transmembrane region" description="Helical" evidence="7">
    <location>
        <begin position="696"/>
        <end position="717"/>
    </location>
</feature>
<feature type="transmembrane region" description="Helical" evidence="7">
    <location>
        <begin position="741"/>
        <end position="763"/>
    </location>
</feature>
<dbReference type="KEGG" id="vgu:HYG85_19310"/>
<feature type="transmembrane region" description="Helical" evidence="7">
    <location>
        <begin position="461"/>
        <end position="482"/>
    </location>
</feature>
<name>A0A8J8MDQ0_9FIRM</name>
<feature type="domain" description="MacB-like periplasmic core" evidence="9">
    <location>
        <begin position="467"/>
        <end position="661"/>
    </location>
</feature>
<sequence length="824" mass="94319">MIKLAYKIMKQKKSISIGMIICIFMLIVLTMTTFMYLDYSFEDLEINLEEKYGNTDIILYNFDDVEIDVDNILLDIKVDNISEGCVFEAKAGSNIVYIYGLDFDTYPLINDVKIDNFNEAGTNNLYLTETAEELLGYNHGNPIDIEVGDAEYSFEYTGTINKKSIYEFGNKESIKAYIPIQQIESNMDIHNRNLYFLDIAEGESVSRTVEKLKTENPDISVINVLEHKNLTRKTMTSSFVYAVIFVLLALAAVTWGILFNFSSIILNDFISQIGFYRTLGLSTQKATKIFKYYSLILGMIGLVSGVVIGILAGNLSIFIQYDSFHFQLPTDYSIYTCIIIAIVIPYWTMIIQINKMKDLTAITMLNQYKKNNFDEEKYNSRRSLLIGIGFICLFSLRYLADDYFDGLKLSILNILFVTSILYGIQYISPHILGFISKFLRGKRYVNFFLSFKNVVINKKQVRGLLGTIITVIAFQIGMYSVFHNVRVDSANKFENQYNGDIFINDIYTDEDTIEQKIKEIESIDGVQRLEKGAKQYLQIQGNNIVAYFIDSEDFQTFFNYDFIDGGDSKKIYEAYESGKNNVIIGEGLKLKGDIKTGDVLPLEDVDKVLNLNVIGICDSNEYMGNVVYLNKDLYPDIKINLLTVKFKDGYDKEALYNEIENILKTGLVIQPSMLSKEVLRDRFKKNAIKNTQYIEYILLFMTTIAIYTVINSINIFVEKRKREYAMLFSLGANRKTLSKNIIIEGLIIITTGLILSLLTGYLITPCFVDVAMFTSGMSKVSMYSFDIKTSLGILLYAFCLFTIMICFKAHEYKNKDYISILKED</sequence>
<dbReference type="Pfam" id="PF12704">
    <property type="entry name" value="MacB_PCD"/>
    <property type="match status" value="1"/>
</dbReference>
<dbReference type="InterPro" id="IPR025857">
    <property type="entry name" value="MacB_PCD"/>
</dbReference>
<feature type="transmembrane region" description="Helical" evidence="7">
    <location>
        <begin position="420"/>
        <end position="440"/>
    </location>
</feature>
<feature type="transmembrane region" description="Helical" evidence="7">
    <location>
        <begin position="783"/>
        <end position="807"/>
    </location>
</feature>
<gene>
    <name evidence="10" type="ORF">HYG85_19310</name>
</gene>
<evidence type="ECO:0000256" key="1">
    <source>
        <dbReference type="ARBA" id="ARBA00004651"/>
    </source>
</evidence>
<feature type="transmembrane region" description="Helical" evidence="7">
    <location>
        <begin position="239"/>
        <end position="261"/>
    </location>
</feature>
<keyword evidence="4 7" id="KW-0812">Transmembrane</keyword>
<evidence type="ECO:0000313" key="11">
    <source>
        <dbReference type="Proteomes" id="UP000677305"/>
    </source>
</evidence>
<keyword evidence="3" id="KW-1003">Cell membrane</keyword>
<evidence type="ECO:0000256" key="4">
    <source>
        <dbReference type="ARBA" id="ARBA00022692"/>
    </source>
</evidence>
<keyword evidence="11" id="KW-1185">Reference proteome</keyword>
<reference evidence="10 11" key="1">
    <citation type="submission" date="2020-07" db="EMBL/GenBank/DDBJ databases">
        <title>Vallitalea guaymasensis genome.</title>
        <authorList>
            <person name="Postec A."/>
        </authorList>
    </citation>
    <scope>NUCLEOTIDE SEQUENCE [LARGE SCALE GENOMIC DNA]</scope>
    <source>
        <strain evidence="10 11">Ra1766G1</strain>
    </source>
</reference>
<dbReference type="Pfam" id="PF02687">
    <property type="entry name" value="FtsX"/>
    <property type="match status" value="2"/>
</dbReference>
<evidence type="ECO:0000256" key="2">
    <source>
        <dbReference type="ARBA" id="ARBA00005236"/>
    </source>
</evidence>
<dbReference type="AlphaFoldDB" id="A0A8J8MDQ0"/>
<dbReference type="RefSeq" id="WP_212691056.1">
    <property type="nucleotide sequence ID" value="NZ_CP058561.1"/>
</dbReference>
<dbReference type="Proteomes" id="UP000677305">
    <property type="component" value="Chromosome"/>
</dbReference>
<comment type="similarity">
    <text evidence="2">Belongs to the ABC-4 integral membrane protein family. LolC/E subfamily.</text>
</comment>
<comment type="subcellular location">
    <subcellularLocation>
        <location evidence="1">Cell membrane</location>
        <topology evidence="1">Multi-pass membrane protein</topology>
    </subcellularLocation>
</comment>
<dbReference type="GO" id="GO:0098797">
    <property type="term" value="C:plasma membrane protein complex"/>
    <property type="evidence" value="ECO:0007669"/>
    <property type="project" value="TreeGrafter"/>
</dbReference>
<evidence type="ECO:0000313" key="10">
    <source>
        <dbReference type="EMBL" id="QUH30949.1"/>
    </source>
</evidence>
<dbReference type="PANTHER" id="PTHR30489">
    <property type="entry name" value="LIPOPROTEIN-RELEASING SYSTEM TRANSMEMBRANE PROTEIN LOLE"/>
    <property type="match status" value="1"/>
</dbReference>
<protein>
    <submittedName>
        <fullName evidence="10">ABC transporter permease</fullName>
    </submittedName>
</protein>
<feature type="transmembrane region" description="Helical" evidence="7">
    <location>
        <begin position="383"/>
        <end position="400"/>
    </location>
</feature>
<evidence type="ECO:0000259" key="8">
    <source>
        <dbReference type="Pfam" id="PF02687"/>
    </source>
</evidence>
<evidence type="ECO:0000259" key="9">
    <source>
        <dbReference type="Pfam" id="PF12704"/>
    </source>
</evidence>
<dbReference type="PANTHER" id="PTHR30489:SF0">
    <property type="entry name" value="LIPOPROTEIN-RELEASING SYSTEM TRANSMEMBRANE PROTEIN LOLE"/>
    <property type="match status" value="1"/>
</dbReference>
<dbReference type="InterPro" id="IPR003838">
    <property type="entry name" value="ABC3_permease_C"/>
</dbReference>
<feature type="domain" description="ABC3 transporter permease C-terminal" evidence="8">
    <location>
        <begin position="244"/>
        <end position="356"/>
    </location>
</feature>
<keyword evidence="5 7" id="KW-1133">Transmembrane helix</keyword>
<evidence type="ECO:0000256" key="7">
    <source>
        <dbReference type="SAM" id="Phobius"/>
    </source>
</evidence>
<feature type="domain" description="ABC3 transporter permease C-terminal" evidence="8">
    <location>
        <begin position="697"/>
        <end position="804"/>
    </location>
</feature>
<dbReference type="GO" id="GO:0044874">
    <property type="term" value="P:lipoprotein localization to outer membrane"/>
    <property type="evidence" value="ECO:0007669"/>
    <property type="project" value="TreeGrafter"/>
</dbReference>
<feature type="transmembrane region" description="Helical" evidence="7">
    <location>
        <begin position="15"/>
        <end position="37"/>
    </location>
</feature>
<evidence type="ECO:0000256" key="6">
    <source>
        <dbReference type="ARBA" id="ARBA00023136"/>
    </source>
</evidence>
<evidence type="ECO:0000256" key="3">
    <source>
        <dbReference type="ARBA" id="ARBA00022475"/>
    </source>
</evidence>
<evidence type="ECO:0000256" key="5">
    <source>
        <dbReference type="ARBA" id="ARBA00022989"/>
    </source>
</evidence>
<proteinExistence type="inferred from homology"/>
<feature type="transmembrane region" description="Helical" evidence="7">
    <location>
        <begin position="332"/>
        <end position="351"/>
    </location>
</feature>
<dbReference type="InterPro" id="IPR051447">
    <property type="entry name" value="Lipoprotein-release_system"/>
</dbReference>
<accession>A0A8J8MDQ0</accession>
<dbReference type="EMBL" id="CP058561">
    <property type="protein sequence ID" value="QUH30949.1"/>
    <property type="molecule type" value="Genomic_DNA"/>
</dbReference>
<feature type="transmembrane region" description="Helical" evidence="7">
    <location>
        <begin position="292"/>
        <end position="312"/>
    </location>
</feature>